<name>A0A4Q0QMW1_9BRAD</name>
<proteinExistence type="predicted"/>
<protein>
    <submittedName>
        <fullName evidence="2">Uncharacterized protein</fullName>
    </submittedName>
</protein>
<evidence type="ECO:0000313" key="4">
    <source>
        <dbReference type="Proteomes" id="UP000290174"/>
    </source>
</evidence>
<dbReference type="AlphaFoldDB" id="A0A4Q0QMW1"/>
<organism evidence="2 4">
    <name type="scientific">Bradyrhizobium zhanjiangense</name>
    <dbReference type="NCBI Taxonomy" id="1325107"/>
    <lineage>
        <taxon>Bacteria</taxon>
        <taxon>Pseudomonadati</taxon>
        <taxon>Pseudomonadota</taxon>
        <taxon>Alphaproteobacteria</taxon>
        <taxon>Hyphomicrobiales</taxon>
        <taxon>Nitrobacteraceae</taxon>
        <taxon>Bradyrhizobium</taxon>
    </lineage>
</organism>
<dbReference type="Gene3D" id="3.40.395.10">
    <property type="entry name" value="Adenoviral Proteinase, Chain A"/>
    <property type="match status" value="1"/>
</dbReference>
<sequence>MAELHRNDPDLTAQTRIVQPGQAQLLRLIRSRSDAQTFRQIVNDQHDNGTANFLFVTVNDGGVTGGGDRLVAAAG</sequence>
<evidence type="ECO:0000313" key="1">
    <source>
        <dbReference type="EMBL" id="RXG89116.1"/>
    </source>
</evidence>
<evidence type="ECO:0000313" key="3">
    <source>
        <dbReference type="Proteomes" id="UP000289946"/>
    </source>
</evidence>
<gene>
    <name evidence="2" type="ORF">EAS61_18085</name>
    <name evidence="1" type="ORF">EAS62_31580</name>
</gene>
<reference evidence="2 4" key="1">
    <citation type="submission" date="2018-11" db="EMBL/GenBank/DDBJ databases">
        <title>Bradyrhizobium sp. nov., isolated from effective nodules of peanut in China.</title>
        <authorList>
            <person name="Li Y."/>
        </authorList>
    </citation>
    <scope>NUCLEOTIDE SEQUENCE [LARGE SCALE GENOMIC DNA]</scope>
    <source>
        <strain evidence="2 4">CCBAU 51770</strain>
        <strain evidence="1 3">CCBAU 51781</strain>
    </source>
</reference>
<keyword evidence="3" id="KW-1185">Reference proteome</keyword>
<dbReference type="EMBL" id="RKMK01000015">
    <property type="protein sequence ID" value="RXG95765.1"/>
    <property type="molecule type" value="Genomic_DNA"/>
</dbReference>
<dbReference type="RefSeq" id="WP_128932156.1">
    <property type="nucleotide sequence ID" value="NZ_CP022221.1"/>
</dbReference>
<dbReference type="Proteomes" id="UP000289946">
    <property type="component" value="Unassembled WGS sequence"/>
</dbReference>
<comment type="caution">
    <text evidence="2">The sequence shown here is derived from an EMBL/GenBank/DDBJ whole genome shotgun (WGS) entry which is preliminary data.</text>
</comment>
<evidence type="ECO:0000313" key="2">
    <source>
        <dbReference type="EMBL" id="RXG95765.1"/>
    </source>
</evidence>
<accession>A0A4Q0QMW1</accession>
<dbReference type="EMBL" id="RDRA01000021">
    <property type="protein sequence ID" value="RXG89116.1"/>
    <property type="molecule type" value="Genomic_DNA"/>
</dbReference>
<dbReference type="Proteomes" id="UP000290174">
    <property type="component" value="Unassembled WGS sequence"/>
</dbReference>